<dbReference type="EMBL" id="CAJPWZ010000464">
    <property type="protein sequence ID" value="CAG2193729.1"/>
    <property type="molecule type" value="Genomic_DNA"/>
</dbReference>
<feature type="compositionally biased region" description="Polar residues" evidence="1">
    <location>
        <begin position="338"/>
        <end position="352"/>
    </location>
</feature>
<dbReference type="InterPro" id="IPR039165">
    <property type="entry name" value="CREBRF"/>
</dbReference>
<dbReference type="SMART" id="SM00338">
    <property type="entry name" value="BRLZ"/>
    <property type="match status" value="1"/>
</dbReference>
<feature type="compositionally biased region" description="Basic and acidic residues" evidence="1">
    <location>
        <begin position="384"/>
        <end position="393"/>
    </location>
</feature>
<dbReference type="GO" id="GO:0005634">
    <property type="term" value="C:nucleus"/>
    <property type="evidence" value="ECO:0007669"/>
    <property type="project" value="TreeGrafter"/>
</dbReference>
<feature type="region of interest" description="Disordered" evidence="1">
    <location>
        <begin position="276"/>
        <end position="397"/>
    </location>
</feature>
<dbReference type="PANTHER" id="PTHR21552:SF2">
    <property type="entry name" value="CREB3 REGULATORY FACTOR"/>
    <property type="match status" value="1"/>
</dbReference>
<feature type="domain" description="BZIP" evidence="2">
    <location>
        <begin position="502"/>
        <end position="516"/>
    </location>
</feature>
<dbReference type="CDD" id="cd14809">
    <property type="entry name" value="bZIP_AUREO-like"/>
    <property type="match status" value="1"/>
</dbReference>
<sequence>MTKLEYSLGTFKFFGYPYSTCGCYYNCMPYTPVQQQMTFGYNQAQQRPRRMDPYLSSVYVTEQSLYDPPIRDKTSLDTSVYASSPNSLFMYEQEKADMQSSLGNMTCSRKNEDFDLNSKLETSCDIALPMSKGSPMFIAETSESQSNTWPMDTKSDVDFLNCDVFQMDEEMDNPTLAELNASESLLDDLASIVGPNSSVNNKNKTWKQENGSEISEQVQQLKGNWSSTVQLPQTSQQSSLARPVFCARKPSATVTSESDNNTVSTRMSQLLHIQTSPIKIESESTTSPVQSVPNPKIPTSPAKRKQNISNKEVDEKWEEIKHYIYDDDEQDEDIPQPKQTRLSTDSYKSVVTSNDESDMESDRESHDSDSDYDDHDDNSQDSWSYKHETDSSQRKSRQYFWQYNLQSKGPKGARVSFEQLEQDDPHVVKDFEDPVFDPVASKNVAGTTIRHGGKARRGDGTDVSPNPKKLYQIGQQINKLNKQIDSFIPLSEMPVSSRNKSKKEKNKLASRACRLKKKAQHEAYKIKLHGLDMEHKQLLQLTQDMKQKFTQVLQKTLPERKIVKQEGTDDLQMTQYLEKTAEKAYTYKVAGDTSEFVNRVLCKVEEGDPTGGLDQS</sequence>
<accession>A0A8S3QGS2</accession>
<proteinExistence type="predicted"/>
<evidence type="ECO:0000313" key="4">
    <source>
        <dbReference type="Proteomes" id="UP000683360"/>
    </source>
</evidence>
<feature type="compositionally biased region" description="Polar residues" evidence="1">
    <location>
        <begin position="276"/>
        <end position="293"/>
    </location>
</feature>
<reference evidence="3" key="1">
    <citation type="submission" date="2021-03" db="EMBL/GenBank/DDBJ databases">
        <authorList>
            <person name="Bekaert M."/>
        </authorList>
    </citation>
    <scope>NUCLEOTIDE SEQUENCE</scope>
</reference>
<dbReference type="PANTHER" id="PTHR21552">
    <property type="entry name" value="ADULT RETINA PROTEIN"/>
    <property type="match status" value="1"/>
</dbReference>
<protein>
    <submittedName>
        <fullName evidence="3">CREBRF</fullName>
    </submittedName>
</protein>
<dbReference type="AlphaFoldDB" id="A0A8S3QGS2"/>
<organism evidence="3 4">
    <name type="scientific">Mytilus edulis</name>
    <name type="common">Blue mussel</name>
    <dbReference type="NCBI Taxonomy" id="6550"/>
    <lineage>
        <taxon>Eukaryota</taxon>
        <taxon>Metazoa</taxon>
        <taxon>Spiralia</taxon>
        <taxon>Lophotrochozoa</taxon>
        <taxon>Mollusca</taxon>
        <taxon>Bivalvia</taxon>
        <taxon>Autobranchia</taxon>
        <taxon>Pteriomorphia</taxon>
        <taxon>Mytilida</taxon>
        <taxon>Mytiloidea</taxon>
        <taxon>Mytilidae</taxon>
        <taxon>Mytilinae</taxon>
        <taxon>Mytilus</taxon>
    </lineage>
</organism>
<dbReference type="GO" id="GO:0006986">
    <property type="term" value="P:response to unfolded protein"/>
    <property type="evidence" value="ECO:0007669"/>
    <property type="project" value="InterPro"/>
</dbReference>
<dbReference type="PROSITE" id="PS00036">
    <property type="entry name" value="BZIP_BASIC"/>
    <property type="match status" value="1"/>
</dbReference>
<dbReference type="GO" id="GO:0000977">
    <property type="term" value="F:RNA polymerase II transcription regulatory region sequence-specific DNA binding"/>
    <property type="evidence" value="ECO:0007669"/>
    <property type="project" value="TreeGrafter"/>
</dbReference>
<dbReference type="GO" id="GO:0000981">
    <property type="term" value="F:DNA-binding transcription factor activity, RNA polymerase II-specific"/>
    <property type="evidence" value="ECO:0007669"/>
    <property type="project" value="TreeGrafter"/>
</dbReference>
<keyword evidence="4" id="KW-1185">Reference proteome</keyword>
<dbReference type="InterPro" id="IPR004827">
    <property type="entry name" value="bZIP"/>
</dbReference>
<dbReference type="Gene3D" id="1.20.5.170">
    <property type="match status" value="1"/>
</dbReference>
<evidence type="ECO:0000256" key="1">
    <source>
        <dbReference type="SAM" id="MobiDB-lite"/>
    </source>
</evidence>
<evidence type="ECO:0000259" key="2">
    <source>
        <dbReference type="PROSITE" id="PS00036"/>
    </source>
</evidence>
<name>A0A8S3QGS2_MYTED</name>
<dbReference type="Proteomes" id="UP000683360">
    <property type="component" value="Unassembled WGS sequence"/>
</dbReference>
<dbReference type="PROSITE" id="PS51257">
    <property type="entry name" value="PROKAR_LIPOPROTEIN"/>
    <property type="match status" value="1"/>
</dbReference>
<dbReference type="OrthoDB" id="8931646at2759"/>
<feature type="compositionally biased region" description="Basic and acidic residues" evidence="1">
    <location>
        <begin position="311"/>
        <end position="325"/>
    </location>
</feature>
<comment type="caution">
    <text evidence="3">The sequence shown here is derived from an EMBL/GenBank/DDBJ whole genome shotgun (WGS) entry which is preliminary data.</text>
</comment>
<evidence type="ECO:0000313" key="3">
    <source>
        <dbReference type="EMBL" id="CAG2193729.1"/>
    </source>
</evidence>
<feature type="compositionally biased region" description="Basic and acidic residues" evidence="1">
    <location>
        <begin position="360"/>
        <end position="369"/>
    </location>
</feature>
<gene>
    <name evidence="3" type="ORF">MEDL_8850</name>
</gene>